<keyword evidence="2" id="KW-1185">Reference proteome</keyword>
<evidence type="ECO:0000256" key="1">
    <source>
        <dbReference type="ARBA" id="ARBA00022737"/>
    </source>
</evidence>
<dbReference type="InterPro" id="IPR032675">
    <property type="entry name" value="LRR_dom_sf"/>
</dbReference>
<dbReference type="SMART" id="SM00368">
    <property type="entry name" value="LRR_RI"/>
    <property type="match status" value="9"/>
</dbReference>
<keyword evidence="1" id="KW-0677">Repeat</keyword>
<dbReference type="SUPFAM" id="SSF52047">
    <property type="entry name" value="RNI-like"/>
    <property type="match status" value="1"/>
</dbReference>
<accession>A0ABM1K029</accession>
<proteinExistence type="predicted"/>
<dbReference type="InterPro" id="IPR052201">
    <property type="entry name" value="LRR-containing_regulator"/>
</dbReference>
<dbReference type="RefSeq" id="XP_015267066.1">
    <property type="nucleotide sequence ID" value="XM_015411580.1"/>
</dbReference>
<dbReference type="InterPro" id="IPR001611">
    <property type="entry name" value="Leu-rich_rpt"/>
</dbReference>
<name>A0ABM1K029_GEKJA</name>
<evidence type="ECO:0000313" key="3">
    <source>
        <dbReference type="RefSeq" id="XP_015267066.1"/>
    </source>
</evidence>
<dbReference type="PANTHER" id="PTHR24111">
    <property type="entry name" value="LEUCINE-RICH REPEAT-CONTAINING PROTEIN 34"/>
    <property type="match status" value="1"/>
</dbReference>
<dbReference type="Gene3D" id="3.80.10.10">
    <property type="entry name" value="Ribonuclease Inhibitor"/>
    <property type="match status" value="2"/>
</dbReference>
<gene>
    <name evidence="3" type="primary">LRRC34</name>
</gene>
<reference evidence="3" key="1">
    <citation type="submission" date="2025-08" db="UniProtKB">
        <authorList>
            <consortium name="RefSeq"/>
        </authorList>
    </citation>
    <scope>IDENTIFICATION</scope>
</reference>
<dbReference type="GeneID" id="107110775"/>
<sequence>MDVLRLGRWQLITPGRQQRSPREATRQYCVTAHARVTDGCWMPPATGASLIRRPLVPRIYRKLLPFPQCLLNPLHWADGMISVFYLKHSDTGQLSNVDRDYPGQLAMQKPPNLDQQYSEACEELKQPENPFIFRVLQEVKLNSDILIKNITVKIAGNNRLIPVVKVTDGDFQVLAAVFSNNVFLTGLDLRYNLLTDAGAAHIGAFLQDNHSLRYLNLMFNDIGTAGAEFIAKAMHRNETLKHLRMTGNKIDNKGGMYFAAMLQINGTLQKLDLGDCDLGTQSLIAFATVLNHSVSIKAINLNRPILYSEEEETTVHIALMLRANSTLVELHLCKHEMKNFGIERLCDALYENRSLRYLDLSCNKITRDGVSFLGKLLKLNNTMEILDLNFNRIEDDGAFYLSEALALRNRTLQALAVTNNNITGKGLVALAEAMKTNQVLSYIYIWGNKIDEPTCVAFADLLQSGRLKPTSTDVEPYVVDGCTYLAEVSHGLKRHYYWTPSYGEPDNQDANASLAIAPVEEHL</sequence>
<protein>
    <submittedName>
        <fullName evidence="3">Leucine-rich repeat-containing protein 34</fullName>
    </submittedName>
</protein>
<dbReference type="PANTHER" id="PTHR24111:SF4">
    <property type="entry name" value="LEUCINE-RICH REPEAT-CONTAINING PROTEIN 34"/>
    <property type="match status" value="1"/>
</dbReference>
<dbReference type="Proteomes" id="UP000694871">
    <property type="component" value="Unplaced"/>
</dbReference>
<organism evidence="2 3">
    <name type="scientific">Gekko japonicus</name>
    <name type="common">Schlegel's Japanese gecko</name>
    <dbReference type="NCBI Taxonomy" id="146911"/>
    <lineage>
        <taxon>Eukaryota</taxon>
        <taxon>Metazoa</taxon>
        <taxon>Chordata</taxon>
        <taxon>Craniata</taxon>
        <taxon>Vertebrata</taxon>
        <taxon>Euteleostomi</taxon>
        <taxon>Lepidosauria</taxon>
        <taxon>Squamata</taxon>
        <taxon>Bifurcata</taxon>
        <taxon>Gekkota</taxon>
        <taxon>Gekkonidae</taxon>
        <taxon>Gekkoninae</taxon>
        <taxon>Gekko</taxon>
    </lineage>
</organism>
<dbReference type="Pfam" id="PF13516">
    <property type="entry name" value="LRR_6"/>
    <property type="match status" value="6"/>
</dbReference>
<dbReference type="PROSITE" id="PS51450">
    <property type="entry name" value="LRR"/>
    <property type="match status" value="1"/>
</dbReference>
<evidence type="ECO:0000313" key="2">
    <source>
        <dbReference type="Proteomes" id="UP000694871"/>
    </source>
</evidence>